<proteinExistence type="predicted"/>
<keyword evidence="3" id="KW-1185">Reference proteome</keyword>
<dbReference type="EMBL" id="CH964282">
    <property type="protein sequence ID" value="EDW85925.1"/>
    <property type="molecule type" value="Genomic_DNA"/>
</dbReference>
<protein>
    <submittedName>
        <fullName evidence="2">Uncharacterized protein</fullName>
    </submittedName>
</protein>
<dbReference type="eggNOG" id="ENOG502QWCT">
    <property type="taxonomic scope" value="Eukaryota"/>
</dbReference>
<dbReference type="Proteomes" id="UP000007798">
    <property type="component" value="Unassembled WGS sequence"/>
</dbReference>
<dbReference type="InParanoid" id="B4NNI6"/>
<dbReference type="STRING" id="7260.B4NNI6"/>
<evidence type="ECO:0000256" key="1">
    <source>
        <dbReference type="SAM" id="SignalP"/>
    </source>
</evidence>
<evidence type="ECO:0000313" key="3">
    <source>
        <dbReference type="Proteomes" id="UP000007798"/>
    </source>
</evidence>
<reference evidence="2 3" key="1">
    <citation type="journal article" date="2007" name="Nature">
        <title>Evolution of genes and genomes on the Drosophila phylogeny.</title>
        <authorList>
            <consortium name="Drosophila 12 Genomes Consortium"/>
            <person name="Clark A.G."/>
            <person name="Eisen M.B."/>
            <person name="Smith D.R."/>
            <person name="Bergman C.M."/>
            <person name="Oliver B."/>
            <person name="Markow T.A."/>
            <person name="Kaufman T.C."/>
            <person name="Kellis M."/>
            <person name="Gelbart W."/>
            <person name="Iyer V.N."/>
            <person name="Pollard D.A."/>
            <person name="Sackton T.B."/>
            <person name="Larracuente A.M."/>
            <person name="Singh N.D."/>
            <person name="Abad J.P."/>
            <person name="Abt D.N."/>
            <person name="Adryan B."/>
            <person name="Aguade M."/>
            <person name="Akashi H."/>
            <person name="Anderson W.W."/>
            <person name="Aquadro C.F."/>
            <person name="Ardell D.H."/>
            <person name="Arguello R."/>
            <person name="Artieri C.G."/>
            <person name="Barbash D.A."/>
            <person name="Barker D."/>
            <person name="Barsanti P."/>
            <person name="Batterham P."/>
            <person name="Batzoglou S."/>
            <person name="Begun D."/>
            <person name="Bhutkar A."/>
            <person name="Blanco E."/>
            <person name="Bosak S.A."/>
            <person name="Bradley R.K."/>
            <person name="Brand A.D."/>
            <person name="Brent M.R."/>
            <person name="Brooks A.N."/>
            <person name="Brown R.H."/>
            <person name="Butlin R.K."/>
            <person name="Caggese C."/>
            <person name="Calvi B.R."/>
            <person name="Bernardo de Carvalho A."/>
            <person name="Caspi A."/>
            <person name="Castrezana S."/>
            <person name="Celniker S.E."/>
            <person name="Chang J.L."/>
            <person name="Chapple C."/>
            <person name="Chatterji S."/>
            <person name="Chinwalla A."/>
            <person name="Civetta A."/>
            <person name="Clifton S.W."/>
            <person name="Comeron J.M."/>
            <person name="Costello J.C."/>
            <person name="Coyne J.A."/>
            <person name="Daub J."/>
            <person name="David R.G."/>
            <person name="Delcher A.L."/>
            <person name="Delehaunty K."/>
            <person name="Do C.B."/>
            <person name="Ebling H."/>
            <person name="Edwards K."/>
            <person name="Eickbush T."/>
            <person name="Evans J.D."/>
            <person name="Filipski A."/>
            <person name="Findeiss S."/>
            <person name="Freyhult E."/>
            <person name="Fulton L."/>
            <person name="Fulton R."/>
            <person name="Garcia A.C."/>
            <person name="Gardiner A."/>
            <person name="Garfield D.A."/>
            <person name="Garvin B.E."/>
            <person name="Gibson G."/>
            <person name="Gilbert D."/>
            <person name="Gnerre S."/>
            <person name="Godfrey J."/>
            <person name="Good R."/>
            <person name="Gotea V."/>
            <person name="Gravely B."/>
            <person name="Greenberg A.J."/>
            <person name="Griffiths-Jones S."/>
            <person name="Gross S."/>
            <person name="Guigo R."/>
            <person name="Gustafson E.A."/>
            <person name="Haerty W."/>
            <person name="Hahn M.W."/>
            <person name="Halligan D.L."/>
            <person name="Halpern A.L."/>
            <person name="Halter G.M."/>
            <person name="Han M.V."/>
            <person name="Heger A."/>
            <person name="Hillier L."/>
            <person name="Hinrichs A.S."/>
            <person name="Holmes I."/>
            <person name="Hoskins R.A."/>
            <person name="Hubisz M.J."/>
            <person name="Hultmark D."/>
            <person name="Huntley M.A."/>
            <person name="Jaffe D.B."/>
            <person name="Jagadeeshan S."/>
            <person name="Jeck W.R."/>
            <person name="Johnson J."/>
            <person name="Jones C.D."/>
            <person name="Jordan W.C."/>
            <person name="Karpen G.H."/>
            <person name="Kataoka E."/>
            <person name="Keightley P.D."/>
            <person name="Kheradpour P."/>
            <person name="Kirkness E.F."/>
            <person name="Koerich L.B."/>
            <person name="Kristiansen K."/>
            <person name="Kudrna D."/>
            <person name="Kulathinal R.J."/>
            <person name="Kumar S."/>
            <person name="Kwok R."/>
            <person name="Lander E."/>
            <person name="Langley C.H."/>
            <person name="Lapoint R."/>
            <person name="Lazzaro B.P."/>
            <person name="Lee S.J."/>
            <person name="Levesque L."/>
            <person name="Li R."/>
            <person name="Lin C.F."/>
            <person name="Lin M.F."/>
            <person name="Lindblad-Toh K."/>
            <person name="Llopart A."/>
            <person name="Long M."/>
            <person name="Low L."/>
            <person name="Lozovsky E."/>
            <person name="Lu J."/>
            <person name="Luo M."/>
            <person name="Machado C.A."/>
            <person name="Makalowski W."/>
            <person name="Marzo M."/>
            <person name="Matsuda M."/>
            <person name="Matzkin L."/>
            <person name="McAllister B."/>
            <person name="McBride C.S."/>
            <person name="McKernan B."/>
            <person name="McKernan K."/>
            <person name="Mendez-Lago M."/>
            <person name="Minx P."/>
            <person name="Mollenhauer M.U."/>
            <person name="Montooth K."/>
            <person name="Mount S.M."/>
            <person name="Mu X."/>
            <person name="Myers E."/>
            <person name="Negre B."/>
            <person name="Newfeld S."/>
            <person name="Nielsen R."/>
            <person name="Noor M.A."/>
            <person name="O'Grady P."/>
            <person name="Pachter L."/>
            <person name="Papaceit M."/>
            <person name="Parisi M.J."/>
            <person name="Parisi M."/>
            <person name="Parts L."/>
            <person name="Pedersen J.S."/>
            <person name="Pesole G."/>
            <person name="Phillippy A.M."/>
            <person name="Ponting C.P."/>
            <person name="Pop M."/>
            <person name="Porcelli D."/>
            <person name="Powell J.R."/>
            <person name="Prohaska S."/>
            <person name="Pruitt K."/>
            <person name="Puig M."/>
            <person name="Quesneville H."/>
            <person name="Ram K.R."/>
            <person name="Rand D."/>
            <person name="Rasmussen M.D."/>
            <person name="Reed L.K."/>
            <person name="Reenan R."/>
            <person name="Reily A."/>
            <person name="Remington K.A."/>
            <person name="Rieger T.T."/>
            <person name="Ritchie M.G."/>
            <person name="Robin C."/>
            <person name="Rogers Y.H."/>
            <person name="Rohde C."/>
            <person name="Rozas J."/>
            <person name="Rubenfield M.J."/>
            <person name="Ruiz A."/>
            <person name="Russo S."/>
            <person name="Salzberg S.L."/>
            <person name="Sanchez-Gracia A."/>
            <person name="Saranga D.J."/>
            <person name="Sato H."/>
            <person name="Schaeffer S.W."/>
            <person name="Schatz M.C."/>
            <person name="Schlenke T."/>
            <person name="Schwartz R."/>
            <person name="Segarra C."/>
            <person name="Singh R.S."/>
            <person name="Sirot L."/>
            <person name="Sirota M."/>
            <person name="Sisneros N.B."/>
            <person name="Smith C.D."/>
            <person name="Smith T.F."/>
            <person name="Spieth J."/>
            <person name="Stage D.E."/>
            <person name="Stark A."/>
            <person name="Stephan W."/>
            <person name="Strausberg R.L."/>
            <person name="Strempel S."/>
            <person name="Sturgill D."/>
            <person name="Sutton G."/>
            <person name="Sutton G.G."/>
            <person name="Tao W."/>
            <person name="Teichmann S."/>
            <person name="Tobari Y.N."/>
            <person name="Tomimura Y."/>
            <person name="Tsolas J.M."/>
            <person name="Valente V.L."/>
            <person name="Venter E."/>
            <person name="Venter J.C."/>
            <person name="Vicario S."/>
            <person name="Vieira F.G."/>
            <person name="Vilella A.J."/>
            <person name="Villasante A."/>
            <person name="Walenz B."/>
            <person name="Wang J."/>
            <person name="Wasserman M."/>
            <person name="Watts T."/>
            <person name="Wilson D."/>
            <person name="Wilson R.K."/>
            <person name="Wing R.A."/>
            <person name="Wolfner M.F."/>
            <person name="Wong A."/>
            <person name="Wong G.K."/>
            <person name="Wu C.I."/>
            <person name="Wu G."/>
            <person name="Yamamoto D."/>
            <person name="Yang H.P."/>
            <person name="Yang S.P."/>
            <person name="Yorke J.A."/>
            <person name="Yoshida K."/>
            <person name="Zdobnov E."/>
            <person name="Zhang P."/>
            <person name="Zhang Y."/>
            <person name="Zimin A.V."/>
            <person name="Baldwin J."/>
            <person name="Abdouelleil A."/>
            <person name="Abdulkadir J."/>
            <person name="Abebe A."/>
            <person name="Abera B."/>
            <person name="Abreu J."/>
            <person name="Acer S.C."/>
            <person name="Aftuck L."/>
            <person name="Alexander A."/>
            <person name="An P."/>
            <person name="Anderson E."/>
            <person name="Anderson S."/>
            <person name="Arachi H."/>
            <person name="Azer M."/>
            <person name="Bachantsang P."/>
            <person name="Barry A."/>
            <person name="Bayul T."/>
            <person name="Berlin A."/>
            <person name="Bessette D."/>
            <person name="Bloom T."/>
            <person name="Blye J."/>
            <person name="Boguslavskiy L."/>
            <person name="Bonnet C."/>
            <person name="Boukhgalter B."/>
            <person name="Bourzgui I."/>
            <person name="Brown A."/>
            <person name="Cahill P."/>
            <person name="Channer S."/>
            <person name="Cheshatsang Y."/>
            <person name="Chuda L."/>
            <person name="Citroen M."/>
            <person name="Collymore A."/>
            <person name="Cooke P."/>
            <person name="Costello M."/>
            <person name="D'Aco K."/>
            <person name="Daza R."/>
            <person name="De Haan G."/>
            <person name="DeGray S."/>
            <person name="DeMaso C."/>
            <person name="Dhargay N."/>
            <person name="Dooley K."/>
            <person name="Dooley E."/>
            <person name="Doricent M."/>
            <person name="Dorje P."/>
            <person name="Dorjee K."/>
            <person name="Dupes A."/>
            <person name="Elong R."/>
            <person name="Falk J."/>
            <person name="Farina A."/>
            <person name="Faro S."/>
            <person name="Ferguson D."/>
            <person name="Fisher S."/>
            <person name="Foley C.D."/>
            <person name="Franke A."/>
            <person name="Friedrich D."/>
            <person name="Gadbois L."/>
            <person name="Gearin G."/>
            <person name="Gearin C.R."/>
            <person name="Giannoukos G."/>
            <person name="Goode T."/>
            <person name="Graham J."/>
            <person name="Grandbois E."/>
            <person name="Grewal S."/>
            <person name="Gyaltsen K."/>
            <person name="Hafez N."/>
            <person name="Hagos B."/>
            <person name="Hall J."/>
            <person name="Henson C."/>
            <person name="Hollinger A."/>
            <person name="Honan T."/>
            <person name="Huard M.D."/>
            <person name="Hughes L."/>
            <person name="Hurhula B."/>
            <person name="Husby M.E."/>
            <person name="Kamat A."/>
            <person name="Kanga B."/>
            <person name="Kashin S."/>
            <person name="Khazanovich D."/>
            <person name="Kisner P."/>
            <person name="Lance K."/>
            <person name="Lara M."/>
            <person name="Lee W."/>
            <person name="Lennon N."/>
            <person name="Letendre F."/>
            <person name="LeVine R."/>
            <person name="Lipovsky A."/>
            <person name="Liu X."/>
            <person name="Liu J."/>
            <person name="Liu S."/>
            <person name="Lokyitsang T."/>
            <person name="Lokyitsang Y."/>
            <person name="Lubonja R."/>
            <person name="Lui A."/>
            <person name="MacDonald P."/>
            <person name="Magnisalis V."/>
            <person name="Maru K."/>
            <person name="Matthews C."/>
            <person name="McCusker W."/>
            <person name="McDonough S."/>
            <person name="Mehta T."/>
            <person name="Meldrim J."/>
            <person name="Meneus L."/>
            <person name="Mihai O."/>
            <person name="Mihalev A."/>
            <person name="Mihova T."/>
            <person name="Mittelman R."/>
            <person name="Mlenga V."/>
            <person name="Montmayeur A."/>
            <person name="Mulrain L."/>
            <person name="Navidi A."/>
            <person name="Naylor J."/>
            <person name="Negash T."/>
            <person name="Nguyen T."/>
            <person name="Nguyen N."/>
            <person name="Nicol R."/>
            <person name="Norbu C."/>
            <person name="Norbu N."/>
            <person name="Novod N."/>
            <person name="O'Neill B."/>
            <person name="Osman S."/>
            <person name="Markiewicz E."/>
            <person name="Oyono O.L."/>
            <person name="Patti C."/>
            <person name="Phunkhang P."/>
            <person name="Pierre F."/>
            <person name="Priest M."/>
            <person name="Raghuraman S."/>
            <person name="Rege F."/>
            <person name="Reyes R."/>
            <person name="Rise C."/>
            <person name="Rogov P."/>
            <person name="Ross K."/>
            <person name="Ryan E."/>
            <person name="Settipalli S."/>
            <person name="Shea T."/>
            <person name="Sherpa N."/>
            <person name="Shi L."/>
            <person name="Shih D."/>
            <person name="Sparrow T."/>
            <person name="Spaulding J."/>
            <person name="Stalker J."/>
            <person name="Stange-Thomann N."/>
            <person name="Stavropoulos S."/>
            <person name="Stone C."/>
            <person name="Strader C."/>
            <person name="Tesfaye S."/>
            <person name="Thomson T."/>
            <person name="Thoulutsang Y."/>
            <person name="Thoulutsang D."/>
            <person name="Topham K."/>
            <person name="Topping I."/>
            <person name="Tsamla T."/>
            <person name="Vassiliev H."/>
            <person name="Vo A."/>
            <person name="Wangchuk T."/>
            <person name="Wangdi T."/>
            <person name="Weiand M."/>
            <person name="Wilkinson J."/>
            <person name="Wilson A."/>
            <person name="Yadav S."/>
            <person name="Young G."/>
            <person name="Yu Q."/>
            <person name="Zembek L."/>
            <person name="Zhong D."/>
            <person name="Zimmer A."/>
            <person name="Zwirko Z."/>
            <person name="Jaffe D.B."/>
            <person name="Alvarez P."/>
            <person name="Brockman W."/>
            <person name="Butler J."/>
            <person name="Chin C."/>
            <person name="Gnerre S."/>
            <person name="Grabherr M."/>
            <person name="Kleber M."/>
            <person name="Mauceli E."/>
            <person name="MacCallum I."/>
        </authorList>
    </citation>
    <scope>NUCLEOTIDE SEQUENCE [LARGE SCALE GENOMIC DNA]</scope>
    <source>
        <strain evidence="3">Tucson 14030-0811.24</strain>
    </source>
</reference>
<dbReference type="PhylomeDB" id="B4NNI6"/>
<sequence length="196" mass="22420">MRSHLLRFFLGWLSVGALALVMEKERTAPLPWLYWLAYPAAVQQVGAPLPGIPIRRPQREELTTSTTTSRPLQDAMDTIDNSFIREQFLQGILQGLQQSAGPTIQPEVLADFLSQATATTTTSTTEKSIIEKDAHENENDNDDDYDYIDFKNGSRIKYDLDEGESHKLFAPTTKPPAVRPQPNPVYYFYRPYYHYY</sequence>
<feature type="chain" id="PRO_5002820361" evidence="1">
    <location>
        <begin position="20"/>
        <end position="196"/>
    </location>
</feature>
<dbReference type="OMA" id="EKDAHEN"/>
<gene>
    <name evidence="2" type="primary">Dwil\GK23321</name>
    <name evidence="2" type="ORF">Dwil_GK23321</name>
</gene>
<accession>B4NNI6</accession>
<dbReference type="AlphaFoldDB" id="B4NNI6"/>
<name>B4NNI6_DROWI</name>
<dbReference type="OrthoDB" id="7870717at2759"/>
<evidence type="ECO:0000313" key="2">
    <source>
        <dbReference type="EMBL" id="EDW85925.1"/>
    </source>
</evidence>
<organism evidence="2 3">
    <name type="scientific">Drosophila willistoni</name>
    <name type="common">Fruit fly</name>
    <dbReference type="NCBI Taxonomy" id="7260"/>
    <lineage>
        <taxon>Eukaryota</taxon>
        <taxon>Metazoa</taxon>
        <taxon>Ecdysozoa</taxon>
        <taxon>Arthropoda</taxon>
        <taxon>Hexapoda</taxon>
        <taxon>Insecta</taxon>
        <taxon>Pterygota</taxon>
        <taxon>Neoptera</taxon>
        <taxon>Endopterygota</taxon>
        <taxon>Diptera</taxon>
        <taxon>Brachycera</taxon>
        <taxon>Muscomorpha</taxon>
        <taxon>Ephydroidea</taxon>
        <taxon>Drosophilidae</taxon>
        <taxon>Drosophila</taxon>
        <taxon>Sophophora</taxon>
    </lineage>
</organism>
<dbReference type="HOGENOM" id="CLU_102332_0_0_1"/>
<keyword evidence="1" id="KW-0732">Signal</keyword>
<dbReference type="KEGG" id="dwi:6652510"/>
<feature type="signal peptide" evidence="1">
    <location>
        <begin position="1"/>
        <end position="19"/>
    </location>
</feature>